<evidence type="ECO:0000313" key="3">
    <source>
        <dbReference type="Proteomes" id="UP000035860"/>
    </source>
</evidence>
<name>A0A066ULB6_9GAMM</name>
<dbReference type="RefSeq" id="WP_036365679.1">
    <property type="nucleotide sequence ID" value="NZ_AOMT01000024.1"/>
</dbReference>
<evidence type="ECO:0008006" key="4">
    <source>
        <dbReference type="Google" id="ProtNLM"/>
    </source>
</evidence>
<keyword evidence="3" id="KW-1185">Reference proteome</keyword>
<dbReference type="AlphaFoldDB" id="A0A066ULB6"/>
<feature type="region of interest" description="Disordered" evidence="1">
    <location>
        <begin position="22"/>
        <end position="95"/>
    </location>
</feature>
<dbReference type="EMBL" id="AOMT01000024">
    <property type="protein sequence ID" value="KDN24969.1"/>
    <property type="molecule type" value="Genomic_DNA"/>
</dbReference>
<evidence type="ECO:0000313" key="2">
    <source>
        <dbReference type="EMBL" id="KDN24969.1"/>
    </source>
</evidence>
<evidence type="ECO:0000256" key="1">
    <source>
        <dbReference type="SAM" id="MobiDB-lite"/>
    </source>
</evidence>
<sequence length="95" mass="10130">MKKLIWLTPILSVVMMTGCGDKKEATTEESAEVETVPMSAEPADPIITTEPSIQDPPVTEPVEGDVLESDASAEVEQGDTEAVPIESVDEEVTTN</sequence>
<organism evidence="2 3">
    <name type="scientific">Moraxella bovoculi 237</name>
    <dbReference type="NCBI Taxonomy" id="743974"/>
    <lineage>
        <taxon>Bacteria</taxon>
        <taxon>Pseudomonadati</taxon>
        <taxon>Pseudomonadota</taxon>
        <taxon>Gammaproteobacteria</taxon>
        <taxon>Moraxellales</taxon>
        <taxon>Moraxellaceae</taxon>
        <taxon>Moraxella</taxon>
    </lineage>
</organism>
<comment type="caution">
    <text evidence="2">The sequence shown here is derived from an EMBL/GenBank/DDBJ whole genome shotgun (WGS) entry which is preliminary data.</text>
</comment>
<feature type="compositionally biased region" description="Acidic residues" evidence="1">
    <location>
        <begin position="62"/>
        <end position="79"/>
    </location>
</feature>
<gene>
    <name evidence="2" type="ORF">MBO_06244</name>
</gene>
<protein>
    <recommendedName>
        <fullName evidence="4">Lipoprotein</fullName>
    </recommendedName>
</protein>
<proteinExistence type="predicted"/>
<accession>A0A066ULB6</accession>
<reference evidence="2 3" key="1">
    <citation type="journal article" date="2014" name="Genome Announc.">
        <title>Draft Genome Sequence of Moraxella bovoculi Strain 237T (ATCC BAA-1259T) Isolated from a Calf with Infectious Bovine Keratoconjunctivitis.</title>
        <authorList>
            <person name="Calcutt M.J."/>
            <person name="Foecking M.F."/>
            <person name="Martin N.T."/>
            <person name="Mhlanga-Mutangadura T."/>
            <person name="Reilly T.J."/>
        </authorList>
    </citation>
    <scope>NUCLEOTIDE SEQUENCE [LARGE SCALE GENOMIC DNA]</scope>
    <source>
        <strain evidence="2 3">237</strain>
    </source>
</reference>
<dbReference type="PROSITE" id="PS51257">
    <property type="entry name" value="PROKAR_LIPOPROTEIN"/>
    <property type="match status" value="1"/>
</dbReference>
<dbReference type="Proteomes" id="UP000035860">
    <property type="component" value="Unassembled WGS sequence"/>
</dbReference>